<protein>
    <recommendedName>
        <fullName evidence="4">Leucyl-tRNA synthetase</fullName>
    </recommendedName>
</protein>
<sequence>MEHAIDAVIEIFTWVGIGAGLLLGLLALILKLADGTWLTARAVVEHGDDSTVVRWFDEDGGVNGAVLTADQAHQIGDHDMADIFYRRGRSNRMRLTHGSPAVRAVALLAGGLLALGIIAMIVSWVLLFVRG</sequence>
<proteinExistence type="predicted"/>
<name>A0ABW7Q5A9_9MICO</name>
<comment type="caution">
    <text evidence="2">The sequence shown here is derived from an EMBL/GenBank/DDBJ whole genome shotgun (WGS) entry which is preliminary data.</text>
</comment>
<feature type="transmembrane region" description="Helical" evidence="1">
    <location>
        <begin position="104"/>
        <end position="129"/>
    </location>
</feature>
<accession>A0ABW7Q5A9</accession>
<keyword evidence="3" id="KW-1185">Reference proteome</keyword>
<evidence type="ECO:0000256" key="1">
    <source>
        <dbReference type="SAM" id="Phobius"/>
    </source>
</evidence>
<gene>
    <name evidence="2" type="ORF">ACH3VR_03185</name>
</gene>
<evidence type="ECO:0008006" key="4">
    <source>
        <dbReference type="Google" id="ProtNLM"/>
    </source>
</evidence>
<feature type="transmembrane region" description="Helical" evidence="1">
    <location>
        <begin position="7"/>
        <end position="30"/>
    </location>
</feature>
<dbReference type="RefSeq" id="WP_396639299.1">
    <property type="nucleotide sequence ID" value="NZ_JBIQWL010000001.1"/>
</dbReference>
<keyword evidence="1" id="KW-0472">Membrane</keyword>
<keyword evidence="1" id="KW-1133">Transmembrane helix</keyword>
<dbReference type="Proteomes" id="UP001610861">
    <property type="component" value="Unassembled WGS sequence"/>
</dbReference>
<reference evidence="2 3" key="1">
    <citation type="submission" date="2024-09" db="EMBL/GenBank/DDBJ databases">
        <authorList>
            <person name="Pan X."/>
        </authorList>
    </citation>
    <scope>NUCLEOTIDE SEQUENCE [LARGE SCALE GENOMIC DNA]</scope>
    <source>
        <strain evidence="2 3">B2969</strain>
    </source>
</reference>
<dbReference type="EMBL" id="JBIQWL010000001">
    <property type="protein sequence ID" value="MFH8249358.1"/>
    <property type="molecule type" value="Genomic_DNA"/>
</dbReference>
<evidence type="ECO:0000313" key="2">
    <source>
        <dbReference type="EMBL" id="MFH8249358.1"/>
    </source>
</evidence>
<organism evidence="2 3">
    <name type="scientific">Microbacterium alkaliflavum</name>
    <dbReference type="NCBI Taxonomy" id="3248839"/>
    <lineage>
        <taxon>Bacteria</taxon>
        <taxon>Bacillati</taxon>
        <taxon>Actinomycetota</taxon>
        <taxon>Actinomycetes</taxon>
        <taxon>Micrococcales</taxon>
        <taxon>Microbacteriaceae</taxon>
        <taxon>Microbacterium</taxon>
    </lineage>
</organism>
<keyword evidence="1" id="KW-0812">Transmembrane</keyword>
<evidence type="ECO:0000313" key="3">
    <source>
        <dbReference type="Proteomes" id="UP001610861"/>
    </source>
</evidence>